<keyword evidence="5" id="KW-0808">Transferase</keyword>
<dbReference type="Proteomes" id="UP000509684">
    <property type="component" value="Chromosome"/>
</dbReference>
<dbReference type="PROSITE" id="PS50005">
    <property type="entry name" value="TPR"/>
    <property type="match status" value="2"/>
</dbReference>
<evidence type="ECO:0000313" key="10">
    <source>
        <dbReference type="EMBL" id="QLH51175.1"/>
    </source>
</evidence>
<reference evidence="10 11" key="1">
    <citation type="journal article" date="2019" name="Microbiome">
        <title>Annotated bacterial chromosomes from frame-shift-corrected long-read metagenomic data.</title>
        <authorList>
            <person name="Arumugam K."/>
            <person name="Bagci C."/>
            <person name="Bessarab I."/>
            <person name="Beier S."/>
            <person name="Buchfink B."/>
            <person name="Gorska A."/>
            <person name="Qiu G."/>
            <person name="Huson D.H."/>
            <person name="Williams R.B.H."/>
        </authorList>
    </citation>
    <scope>NUCLEOTIDE SEQUENCE [LARGE SCALE GENOMIC DNA]</scope>
    <source>
        <strain evidence="10">SSA1</strain>
    </source>
</reference>
<feature type="repeat" description="TPR" evidence="8">
    <location>
        <begin position="140"/>
        <end position="173"/>
    </location>
</feature>
<dbReference type="PANTHER" id="PTHR44998:SF1">
    <property type="entry name" value="UDP-N-ACETYLGLUCOSAMINE--PEPTIDE N-ACETYLGLUCOSAMINYLTRANSFERASE 110 KDA SUBUNIT"/>
    <property type="match status" value="1"/>
</dbReference>
<evidence type="ECO:0000256" key="8">
    <source>
        <dbReference type="PROSITE-ProRule" id="PRU00339"/>
    </source>
</evidence>
<protein>
    <recommendedName>
        <fullName evidence="3">protein O-GlcNAc transferase</fullName>
        <ecNumber evidence="3">2.4.1.255</ecNumber>
    </recommendedName>
</protein>
<dbReference type="SUPFAM" id="SSF48452">
    <property type="entry name" value="TPR-like"/>
    <property type="match status" value="1"/>
</dbReference>
<evidence type="ECO:0000256" key="1">
    <source>
        <dbReference type="ARBA" id="ARBA00004922"/>
    </source>
</evidence>
<comment type="pathway">
    <text evidence="1">Protein modification; protein glycosylation.</text>
</comment>
<dbReference type="GO" id="GO:0097363">
    <property type="term" value="F:protein O-acetylglucosaminyltransferase activity"/>
    <property type="evidence" value="ECO:0007669"/>
    <property type="project" value="UniProtKB-EC"/>
</dbReference>
<dbReference type="SUPFAM" id="SSF53756">
    <property type="entry name" value="UDP-Glycosyltransferase/glycogen phosphorylase"/>
    <property type="match status" value="1"/>
</dbReference>
<evidence type="ECO:0000256" key="5">
    <source>
        <dbReference type="ARBA" id="ARBA00022679"/>
    </source>
</evidence>
<feature type="domain" description="O-GlcNAc transferase C-terminal" evidence="9">
    <location>
        <begin position="413"/>
        <end position="598"/>
    </location>
</feature>
<evidence type="ECO:0000313" key="11">
    <source>
        <dbReference type="Proteomes" id="UP000509684"/>
    </source>
</evidence>
<sequence length="616" mass="70154">MAALRGVVVRDDVIVSLLMQAWNGQLELLQLIDQCSKLEQERRAPLAAILYQTWLKRTPSTHAHAAYFNLGATLSNLGDLVASEEAYRQAIALSPGFIQPRLNLGLVLERRGFLDQAVEEWLWVERNVPADTDEYKPFLLLALNNLGRVLEIKKEYRDATDYLDRSLSIDPTQSDVLHHWVFLRMKQCCWPVYRPTGKVSPELMENSTSALAMLAMTDDPAVQLAAARRYADKKVLKDLPSLAKPGGYGHRKIRIGYCSSDFCLHPVAMLMVEMFESHDREKFEVYAYCWSPEDGSEVRKRVIAAMDHFQRIDQLGDEEAACLIREHEIDILVDLQGQTAGARMNMLAYRPAPIQITYLGLPATTGLPFIDYVIADRFLIPEEEARYYSEKPLYMPDIYQVSDRKRALGTPPSRASCGLPEDRFVYCSFNNNFKFTPEMFSVWMNILRRVSGSVLWLLADNPWAETNLRQEAINQGIEPSRLIFTERVAPENYLARYQIADLFLDTFPFNAGTTANDALWMGLPVLTRSGRTFASRMAGALLTAANLGELITYQLSDYEEKAVALGHRRTECERMRAHLIRERTQGVLFDTHLFVRNLESRLLQLTMHLPTTSSPL</sequence>
<dbReference type="EC" id="2.4.1.255" evidence="3"/>
<dbReference type="InterPro" id="IPR019734">
    <property type="entry name" value="TPR_rpt"/>
</dbReference>
<evidence type="ECO:0000256" key="2">
    <source>
        <dbReference type="ARBA" id="ARBA00005386"/>
    </source>
</evidence>
<dbReference type="InterPro" id="IPR011990">
    <property type="entry name" value="TPR-like_helical_dom_sf"/>
</dbReference>
<dbReference type="EMBL" id="CP058708">
    <property type="protein sequence ID" value="QLH51175.1"/>
    <property type="molecule type" value="Genomic_DNA"/>
</dbReference>
<dbReference type="Gene3D" id="1.25.40.10">
    <property type="entry name" value="Tetratricopeptide repeat domain"/>
    <property type="match status" value="1"/>
</dbReference>
<keyword evidence="6" id="KW-0677">Repeat</keyword>
<comment type="similarity">
    <text evidence="2">Belongs to the glycosyltransferase 41 family. O-GlcNAc transferase subfamily.</text>
</comment>
<dbReference type="Gene3D" id="3.40.50.2000">
    <property type="entry name" value="Glycogen Phosphorylase B"/>
    <property type="match status" value="1"/>
</dbReference>
<gene>
    <name evidence="10" type="ORF">HWD57_16265</name>
</gene>
<evidence type="ECO:0000256" key="3">
    <source>
        <dbReference type="ARBA" id="ARBA00011970"/>
    </source>
</evidence>
<evidence type="ECO:0000256" key="4">
    <source>
        <dbReference type="ARBA" id="ARBA00022676"/>
    </source>
</evidence>
<organism evidence="10 11">
    <name type="scientific">Candidatus Accumulibacter cognatus</name>
    <dbReference type="NCBI Taxonomy" id="2954383"/>
    <lineage>
        <taxon>Bacteria</taxon>
        <taxon>Pseudomonadati</taxon>
        <taxon>Pseudomonadota</taxon>
        <taxon>Betaproteobacteria</taxon>
        <taxon>Candidatus Accumulibacter</taxon>
    </lineage>
</organism>
<dbReference type="PANTHER" id="PTHR44998">
    <property type="match status" value="1"/>
</dbReference>
<feature type="repeat" description="TPR" evidence="8">
    <location>
        <begin position="64"/>
        <end position="97"/>
    </location>
</feature>
<dbReference type="Gene3D" id="3.40.50.11380">
    <property type="match status" value="1"/>
</dbReference>
<feature type="domain" description="O-GlcNAc transferase C-terminal" evidence="9">
    <location>
        <begin position="251"/>
        <end position="406"/>
    </location>
</feature>
<dbReference type="Pfam" id="PF13181">
    <property type="entry name" value="TPR_8"/>
    <property type="match status" value="2"/>
</dbReference>
<dbReference type="KEGG" id="acog:HWD57_16265"/>
<evidence type="ECO:0000256" key="7">
    <source>
        <dbReference type="ARBA" id="ARBA00022803"/>
    </source>
</evidence>
<dbReference type="Pfam" id="PF13844">
    <property type="entry name" value="Glyco_transf_41"/>
    <property type="match status" value="2"/>
</dbReference>
<proteinExistence type="inferred from homology"/>
<dbReference type="SMART" id="SM00028">
    <property type="entry name" value="TPR"/>
    <property type="match status" value="2"/>
</dbReference>
<keyword evidence="7 8" id="KW-0802">TPR repeat</keyword>
<keyword evidence="4" id="KW-0328">Glycosyltransferase</keyword>
<evidence type="ECO:0000256" key="6">
    <source>
        <dbReference type="ARBA" id="ARBA00022737"/>
    </source>
</evidence>
<accession>A0A7D5NB70</accession>
<dbReference type="InterPro" id="IPR029489">
    <property type="entry name" value="OGT/SEC/SPY_C"/>
</dbReference>
<name>A0A7D5NB70_9PROT</name>
<dbReference type="AlphaFoldDB" id="A0A7D5NB70"/>
<evidence type="ECO:0000259" key="9">
    <source>
        <dbReference type="Pfam" id="PF13844"/>
    </source>
</evidence>